<dbReference type="KEGG" id="aplc:110988575"/>
<organism evidence="1 2">
    <name type="scientific">Acanthaster planci</name>
    <name type="common">Crown-of-thorns starfish</name>
    <dbReference type="NCBI Taxonomy" id="133434"/>
    <lineage>
        <taxon>Eukaryota</taxon>
        <taxon>Metazoa</taxon>
        <taxon>Echinodermata</taxon>
        <taxon>Eleutherozoa</taxon>
        <taxon>Asterozoa</taxon>
        <taxon>Asteroidea</taxon>
        <taxon>Valvatacea</taxon>
        <taxon>Valvatida</taxon>
        <taxon>Acanthasteridae</taxon>
        <taxon>Acanthaster</taxon>
    </lineage>
</organism>
<gene>
    <name evidence="2" type="primary">LOC110988575</name>
</gene>
<keyword evidence="1" id="KW-1185">Reference proteome</keyword>
<proteinExistence type="predicted"/>
<reference evidence="2" key="1">
    <citation type="submission" date="2025-08" db="UniProtKB">
        <authorList>
            <consortium name="RefSeq"/>
        </authorList>
    </citation>
    <scope>IDENTIFICATION</scope>
</reference>
<dbReference type="AlphaFoldDB" id="A0A8B7ZQT4"/>
<name>A0A8B7ZQT4_ACAPL</name>
<evidence type="ECO:0000313" key="1">
    <source>
        <dbReference type="Proteomes" id="UP000694845"/>
    </source>
</evidence>
<dbReference type="GeneID" id="110988575"/>
<evidence type="ECO:0000313" key="2">
    <source>
        <dbReference type="RefSeq" id="XP_022107933.1"/>
    </source>
</evidence>
<protein>
    <submittedName>
        <fullName evidence="2">Uncharacterized protein LOC110988575</fullName>
    </submittedName>
</protein>
<dbReference type="Proteomes" id="UP000694845">
    <property type="component" value="Unplaced"/>
</dbReference>
<sequence length="145" mass="16493">METEEVIKLPCALLKPEKRLKSEERVTKATEFLRNHHRPCTITTTTRMISDIIQHTLAPPPSHGSRFTLHWPVKKSTNPLLPGPECDKMLFHHRTNTPPGGTPSAVLAGTTVIKWSFSPAVRIRKKRWMLHQSLDSIPLVRLQPL</sequence>
<dbReference type="RefSeq" id="XP_022107933.1">
    <property type="nucleotide sequence ID" value="XM_022252241.1"/>
</dbReference>
<accession>A0A8B7ZQT4</accession>